<sequence length="418" mass="47457">KLRLTLQWKPNCIMNSSNISLLALNDSELNESCLADHFNAFEKRFILLTDVILSSLIFVMGLVLNSLSVLVLKRDIGKSSMSVLLLALSTFDTVFIGLSAPYIVVYMGLGVLVRDSAGVQLQTLLNASPAIQVALPAVWYLGSAARTARNWIILIVALDRYTVVQNPFMSGRRSNPRRSRIYCISVSAASLLYNLPLLLEYTVVPHRCLPLNVSQAQPERLGYVYMLVYKKLMHFIFLSLGPVLWLLVFNALLIRSLLVASRIRATITREATRRTEDTKMLVVIIAVFVATELPGAVWQLLLDTNFEKGNWFYSYFYSIGSLLTLLNSAVNFFIYCVWSANFRRNMALALGRPPRRKKLQQPKPAAQRSLRFQTDEIRLEPMNNRKTEEAADEVELSDEPLGVTEEQKRRQLLLMRFE</sequence>
<accession>A0A1I8G3R4</accession>
<evidence type="ECO:0000259" key="7">
    <source>
        <dbReference type="PROSITE" id="PS50262"/>
    </source>
</evidence>
<keyword evidence="2 6" id="KW-0812">Transmembrane</keyword>
<evidence type="ECO:0000256" key="3">
    <source>
        <dbReference type="ARBA" id="ARBA00022989"/>
    </source>
</evidence>
<protein>
    <submittedName>
        <fullName evidence="9">G_PROTEIN_RECEP_F1_2 domain-containing protein</fullName>
    </submittedName>
</protein>
<evidence type="ECO:0000256" key="4">
    <source>
        <dbReference type="ARBA" id="ARBA00023136"/>
    </source>
</evidence>
<dbReference type="PANTHER" id="PTHR46641:SF2">
    <property type="entry name" value="FMRFAMIDE RECEPTOR"/>
    <property type="match status" value="1"/>
</dbReference>
<organism evidence="8 9">
    <name type="scientific">Macrostomum lignano</name>
    <dbReference type="NCBI Taxonomy" id="282301"/>
    <lineage>
        <taxon>Eukaryota</taxon>
        <taxon>Metazoa</taxon>
        <taxon>Spiralia</taxon>
        <taxon>Lophotrochozoa</taxon>
        <taxon>Platyhelminthes</taxon>
        <taxon>Rhabditophora</taxon>
        <taxon>Macrostomorpha</taxon>
        <taxon>Macrostomida</taxon>
        <taxon>Macrostomidae</taxon>
        <taxon>Macrostomum</taxon>
    </lineage>
</organism>
<dbReference type="Gene3D" id="1.20.1070.10">
    <property type="entry name" value="Rhodopsin 7-helix transmembrane proteins"/>
    <property type="match status" value="1"/>
</dbReference>
<dbReference type="PANTHER" id="PTHR46641">
    <property type="entry name" value="FMRFAMIDE RECEPTOR-RELATED"/>
    <property type="match status" value="1"/>
</dbReference>
<evidence type="ECO:0000256" key="2">
    <source>
        <dbReference type="ARBA" id="ARBA00022692"/>
    </source>
</evidence>
<dbReference type="PROSITE" id="PS50262">
    <property type="entry name" value="G_PROTEIN_RECEP_F1_2"/>
    <property type="match status" value="1"/>
</dbReference>
<dbReference type="WBParaSite" id="maker-uti_cns_0000812-snap-gene-0.4-mRNA-1">
    <property type="protein sequence ID" value="maker-uti_cns_0000812-snap-gene-0.4-mRNA-1"/>
    <property type="gene ID" value="maker-uti_cns_0000812-snap-gene-0.4"/>
</dbReference>
<feature type="region of interest" description="Disordered" evidence="5">
    <location>
        <begin position="379"/>
        <end position="400"/>
    </location>
</feature>
<feature type="transmembrane region" description="Helical" evidence="6">
    <location>
        <begin position="124"/>
        <end position="142"/>
    </location>
</feature>
<dbReference type="AlphaFoldDB" id="A0A1I8G3R4"/>
<feature type="transmembrane region" description="Helical" evidence="6">
    <location>
        <begin position="181"/>
        <end position="199"/>
    </location>
</feature>
<dbReference type="InterPro" id="IPR017452">
    <property type="entry name" value="GPCR_Rhodpsn_7TM"/>
</dbReference>
<evidence type="ECO:0000256" key="6">
    <source>
        <dbReference type="SAM" id="Phobius"/>
    </source>
</evidence>
<evidence type="ECO:0000256" key="5">
    <source>
        <dbReference type="SAM" id="MobiDB-lite"/>
    </source>
</evidence>
<reference evidence="9" key="1">
    <citation type="submission" date="2016-11" db="UniProtKB">
        <authorList>
            <consortium name="WormBaseParasite"/>
        </authorList>
    </citation>
    <scope>IDENTIFICATION</scope>
</reference>
<evidence type="ECO:0000256" key="1">
    <source>
        <dbReference type="ARBA" id="ARBA00004370"/>
    </source>
</evidence>
<dbReference type="PRINTS" id="PR00237">
    <property type="entry name" value="GPCRRHODOPSN"/>
</dbReference>
<proteinExistence type="predicted"/>
<name>A0A1I8G3R4_9PLAT</name>
<keyword evidence="8" id="KW-1185">Reference proteome</keyword>
<evidence type="ECO:0000313" key="8">
    <source>
        <dbReference type="Proteomes" id="UP000095280"/>
    </source>
</evidence>
<feature type="transmembrane region" description="Helical" evidence="6">
    <location>
        <begin position="281"/>
        <end position="302"/>
    </location>
</feature>
<dbReference type="GO" id="GO:0004930">
    <property type="term" value="F:G protein-coupled receptor activity"/>
    <property type="evidence" value="ECO:0007669"/>
    <property type="project" value="InterPro"/>
</dbReference>
<evidence type="ECO:0000313" key="9">
    <source>
        <dbReference type="WBParaSite" id="maker-uti_cns_0000812-snap-gene-0.4-mRNA-1"/>
    </source>
</evidence>
<keyword evidence="3 6" id="KW-1133">Transmembrane helix</keyword>
<dbReference type="CDD" id="cd14978">
    <property type="entry name" value="7tmA_FMRFamide_R-like"/>
    <property type="match status" value="1"/>
</dbReference>
<dbReference type="InterPro" id="IPR000276">
    <property type="entry name" value="GPCR_Rhodpsn"/>
</dbReference>
<dbReference type="SUPFAM" id="SSF81321">
    <property type="entry name" value="Family A G protein-coupled receptor-like"/>
    <property type="match status" value="1"/>
</dbReference>
<feature type="domain" description="G-protein coupled receptors family 1 profile" evidence="7">
    <location>
        <begin position="64"/>
        <end position="335"/>
    </location>
</feature>
<feature type="transmembrane region" description="Helical" evidence="6">
    <location>
        <begin position="84"/>
        <end position="104"/>
    </location>
</feature>
<dbReference type="GO" id="GO:0016020">
    <property type="term" value="C:membrane"/>
    <property type="evidence" value="ECO:0007669"/>
    <property type="project" value="UniProtKB-SubCell"/>
</dbReference>
<feature type="transmembrane region" description="Helical" evidence="6">
    <location>
        <begin position="51"/>
        <end position="72"/>
    </location>
</feature>
<feature type="transmembrane region" description="Helical" evidence="6">
    <location>
        <begin position="235"/>
        <end position="260"/>
    </location>
</feature>
<feature type="transmembrane region" description="Helical" evidence="6">
    <location>
        <begin position="314"/>
        <end position="338"/>
    </location>
</feature>
<feature type="compositionally biased region" description="Basic and acidic residues" evidence="5">
    <location>
        <begin position="379"/>
        <end position="389"/>
    </location>
</feature>
<keyword evidence="4 6" id="KW-0472">Membrane</keyword>
<dbReference type="Pfam" id="PF00001">
    <property type="entry name" value="7tm_1"/>
    <property type="match status" value="1"/>
</dbReference>
<dbReference type="InterPro" id="IPR052954">
    <property type="entry name" value="GPCR-Ligand_Int"/>
</dbReference>
<dbReference type="Proteomes" id="UP000095280">
    <property type="component" value="Unplaced"/>
</dbReference>
<comment type="subcellular location">
    <subcellularLocation>
        <location evidence="1">Membrane</location>
    </subcellularLocation>
</comment>